<reference evidence="3" key="1">
    <citation type="journal article" date="2009" name="Environ. Microbiol.">
        <title>Contribution of mobile genetic elements to Desulfovibrio vulgaris genome plasticity.</title>
        <authorList>
            <person name="Walker C.B."/>
            <person name="Stolyar S."/>
            <person name="Chivian D."/>
            <person name="Pinel N."/>
            <person name="Gabster J.A."/>
            <person name="Dehal P.S."/>
            <person name="He Z."/>
            <person name="Yang Z.K."/>
            <person name="Yen H.C."/>
            <person name="Zhou J."/>
            <person name="Wall J.D."/>
            <person name="Hazen T.C."/>
            <person name="Arkin A.P."/>
            <person name="Stahl D.A."/>
        </authorList>
    </citation>
    <scope>NUCLEOTIDE SEQUENCE [LARGE SCALE GENOMIC DNA]</scope>
    <source>
        <strain evidence="3">DP4</strain>
    </source>
</reference>
<keyword evidence="1" id="KW-0472">Membrane</keyword>
<dbReference type="KEGG" id="dvl:Dvul_1460"/>
<evidence type="ECO:0000313" key="2">
    <source>
        <dbReference type="EMBL" id="ABM28478.1"/>
    </source>
</evidence>
<dbReference type="EMBL" id="CP000527">
    <property type="protein sequence ID" value="ABM28478.1"/>
    <property type="molecule type" value="Genomic_DNA"/>
</dbReference>
<dbReference type="InterPro" id="IPR032126">
    <property type="entry name" value="LydA_holin"/>
</dbReference>
<evidence type="ECO:0008006" key="4">
    <source>
        <dbReference type="Google" id="ProtNLM"/>
    </source>
</evidence>
<dbReference type="AlphaFoldDB" id="A0A0H3A876"/>
<dbReference type="Pfam" id="PF16083">
    <property type="entry name" value="Phage_holin_3_3"/>
    <property type="match status" value="1"/>
</dbReference>
<dbReference type="RefSeq" id="WP_011792275.1">
    <property type="nucleotide sequence ID" value="NC_008751.1"/>
</dbReference>
<feature type="transmembrane region" description="Helical" evidence="1">
    <location>
        <begin position="40"/>
        <end position="59"/>
    </location>
</feature>
<gene>
    <name evidence="2" type="ordered locus">Dvul_1460</name>
</gene>
<sequence>MTDLWSEAFNWLQRMWLVICLSLLGGMARAAKCGERTFGGWFCSALVALFSGVVTHMLMQDITSISDTVRVACASVSAYSGGVLLDAVQARIADVVLTGINKRG</sequence>
<keyword evidence="1" id="KW-0812">Transmembrane</keyword>
<dbReference type="Proteomes" id="UP000009173">
    <property type="component" value="Chromosome"/>
</dbReference>
<keyword evidence="1" id="KW-1133">Transmembrane helix</keyword>
<evidence type="ECO:0000256" key="1">
    <source>
        <dbReference type="SAM" id="Phobius"/>
    </source>
</evidence>
<accession>A0A0H3A876</accession>
<evidence type="ECO:0000313" key="3">
    <source>
        <dbReference type="Proteomes" id="UP000009173"/>
    </source>
</evidence>
<organism evidence="2 3">
    <name type="scientific">Nitratidesulfovibrio vulgaris (strain DP4)</name>
    <name type="common">Desulfovibrio vulgaris</name>
    <dbReference type="NCBI Taxonomy" id="391774"/>
    <lineage>
        <taxon>Bacteria</taxon>
        <taxon>Pseudomonadati</taxon>
        <taxon>Thermodesulfobacteriota</taxon>
        <taxon>Desulfovibrionia</taxon>
        <taxon>Desulfovibrionales</taxon>
        <taxon>Desulfovibrionaceae</taxon>
        <taxon>Nitratidesulfovibrio</taxon>
    </lineage>
</organism>
<dbReference type="HOGENOM" id="CLU_169530_0_0_7"/>
<protein>
    <recommendedName>
        <fullName evidence="4">Holin</fullName>
    </recommendedName>
</protein>
<proteinExistence type="predicted"/>
<name>A0A0H3A876_NITV4</name>